<feature type="signal peptide" evidence="2">
    <location>
        <begin position="1"/>
        <end position="34"/>
    </location>
</feature>
<keyword evidence="2" id="KW-0732">Signal</keyword>
<comment type="caution">
    <text evidence="3">The sequence shown here is derived from an EMBL/GenBank/DDBJ whole genome shotgun (WGS) entry which is preliminary data.</text>
</comment>
<feature type="region of interest" description="Disordered" evidence="1">
    <location>
        <begin position="68"/>
        <end position="94"/>
    </location>
</feature>
<proteinExistence type="predicted"/>
<protein>
    <submittedName>
        <fullName evidence="3">Uncharacterized protein</fullName>
    </submittedName>
</protein>
<accession>A0ABW1FYG5</accession>
<evidence type="ECO:0000313" key="3">
    <source>
        <dbReference type="EMBL" id="MFC5907456.1"/>
    </source>
</evidence>
<feature type="chain" id="PRO_5046989955" evidence="2">
    <location>
        <begin position="35"/>
        <end position="190"/>
    </location>
</feature>
<dbReference type="RefSeq" id="WP_380581903.1">
    <property type="nucleotide sequence ID" value="NZ_JBHSQJ010000034.1"/>
</dbReference>
<evidence type="ECO:0000313" key="4">
    <source>
        <dbReference type="Proteomes" id="UP001596174"/>
    </source>
</evidence>
<dbReference type="PROSITE" id="PS51257">
    <property type="entry name" value="PROKAR_LIPOPROTEIN"/>
    <property type="match status" value="1"/>
</dbReference>
<feature type="compositionally biased region" description="Low complexity" evidence="1">
    <location>
        <begin position="69"/>
        <end position="83"/>
    </location>
</feature>
<dbReference type="Proteomes" id="UP001596174">
    <property type="component" value="Unassembled WGS sequence"/>
</dbReference>
<gene>
    <name evidence="3" type="ORF">ACFP3V_09500</name>
</gene>
<evidence type="ECO:0000256" key="1">
    <source>
        <dbReference type="SAM" id="MobiDB-lite"/>
    </source>
</evidence>
<name>A0ABW1FYG5_9ACTN</name>
<reference evidence="4" key="1">
    <citation type="journal article" date="2019" name="Int. J. Syst. Evol. Microbiol.">
        <title>The Global Catalogue of Microorganisms (GCM) 10K type strain sequencing project: providing services to taxonomists for standard genome sequencing and annotation.</title>
        <authorList>
            <consortium name="The Broad Institute Genomics Platform"/>
            <consortium name="The Broad Institute Genome Sequencing Center for Infectious Disease"/>
            <person name="Wu L."/>
            <person name="Ma J."/>
        </authorList>
    </citation>
    <scope>NUCLEOTIDE SEQUENCE [LARGE SCALE GENOMIC DNA]</scope>
    <source>
        <strain evidence="4">JCM 4816</strain>
    </source>
</reference>
<organism evidence="3 4">
    <name type="scientific">Streptacidiphilus monticola</name>
    <dbReference type="NCBI Taxonomy" id="2161674"/>
    <lineage>
        <taxon>Bacteria</taxon>
        <taxon>Bacillati</taxon>
        <taxon>Actinomycetota</taxon>
        <taxon>Actinomycetes</taxon>
        <taxon>Kitasatosporales</taxon>
        <taxon>Streptomycetaceae</taxon>
        <taxon>Streptacidiphilus</taxon>
    </lineage>
</organism>
<feature type="compositionally biased region" description="Gly residues" evidence="1">
    <location>
        <begin position="84"/>
        <end position="94"/>
    </location>
</feature>
<keyword evidence="4" id="KW-1185">Reference proteome</keyword>
<sequence length="190" mass="18283">MTRLSTRTACAVGALGLGALLLSGCSSSSGSAPAASSTGSAAPAASGAAAFTDYRDCLSRHGVTLPSMRARPSGFPSGRPSGRPSGGFGGGFGGFGGPGASADPTMAAAMQACASLRPQGRFGGGGTIGSTALAAFTSCMKDHGVTLPADTRLRAVNTADPKTAQAYAICKALLPSRPAASPSASASPSA</sequence>
<dbReference type="EMBL" id="JBHSQJ010000034">
    <property type="protein sequence ID" value="MFC5907456.1"/>
    <property type="molecule type" value="Genomic_DNA"/>
</dbReference>
<evidence type="ECO:0000256" key="2">
    <source>
        <dbReference type="SAM" id="SignalP"/>
    </source>
</evidence>